<sequence length="209" mass="22977">MAMTLTQILKDPNSFFEEKIKSEVEFKTPLLIMIFIGVLAAISATVMTQSIMSAMPEEMAMFGIIGLVAAIAGAFIGVFITWVIYTIIFYLLSSVFGGEGDFKRTLEFVAYGFIPTIINSITSIYVISKIFSTIDMTTVDPIAINETLLADPTMQMITVVGIIINLWSANIWRYGLVHARNMTVKNATIAVMIPIGISILFNLITLLGI</sequence>
<feature type="transmembrane region" description="Helical" evidence="5">
    <location>
        <begin position="108"/>
        <end position="127"/>
    </location>
</feature>
<organism evidence="7 8">
    <name type="scientific">Methanococcoides burtonii (strain DSM 6242 / NBRC 107633 / OCM 468 / ACE-M)</name>
    <dbReference type="NCBI Taxonomy" id="259564"/>
    <lineage>
        <taxon>Archaea</taxon>
        <taxon>Methanobacteriati</taxon>
        <taxon>Methanobacteriota</taxon>
        <taxon>Stenosarchaea group</taxon>
        <taxon>Methanomicrobia</taxon>
        <taxon>Methanosarcinales</taxon>
        <taxon>Methanosarcinaceae</taxon>
        <taxon>Methanococcoides</taxon>
    </lineage>
</organism>
<protein>
    <recommendedName>
        <fullName evidence="6">Yip1 domain-containing protein</fullName>
    </recommendedName>
</protein>
<feature type="transmembrane region" description="Helical" evidence="5">
    <location>
        <begin position="60"/>
        <end position="88"/>
    </location>
</feature>
<evidence type="ECO:0000256" key="2">
    <source>
        <dbReference type="ARBA" id="ARBA00022692"/>
    </source>
</evidence>
<reference evidence="8" key="1">
    <citation type="journal article" date="2009" name="ISME J.">
        <title>The genome sequence of the psychrophilic archaeon, Methanococcoides burtonii: the role of genome evolution in cold adaptation.</title>
        <authorList>
            <person name="Allen M.A."/>
            <person name="Lauro F.M."/>
            <person name="Williams T.J."/>
            <person name="Burg D."/>
            <person name="Siddiqui K.S."/>
            <person name="De Francisci D."/>
            <person name="Chong K.W."/>
            <person name="Pilak O."/>
            <person name="Chew H.H."/>
            <person name="De Maere M.Z."/>
            <person name="Ting L."/>
            <person name="Katrib M."/>
            <person name="Ng C."/>
            <person name="Sowers K.R."/>
            <person name="Galperin M.Y."/>
            <person name="Anderson I.J."/>
            <person name="Ivanova N."/>
            <person name="Dalin E."/>
            <person name="Martinez M."/>
            <person name="Lapidus A."/>
            <person name="Hauser L."/>
            <person name="Land M."/>
            <person name="Thomas T."/>
            <person name="Cavicchioli R."/>
        </authorList>
    </citation>
    <scope>NUCLEOTIDE SEQUENCE [LARGE SCALE GENOMIC DNA]</scope>
    <source>
        <strain evidence="8">DSM 6242 / NBRC 107633 / OCM 468 / ACE-M</strain>
    </source>
</reference>
<dbReference type="Pfam" id="PF04893">
    <property type="entry name" value="Yip1"/>
    <property type="match status" value="1"/>
</dbReference>
<feature type="transmembrane region" description="Helical" evidence="5">
    <location>
        <begin position="187"/>
        <end position="207"/>
    </location>
</feature>
<dbReference type="AlphaFoldDB" id="Q12UM6"/>
<feature type="transmembrane region" description="Helical" evidence="5">
    <location>
        <begin position="30"/>
        <end position="48"/>
    </location>
</feature>
<dbReference type="InterPro" id="IPR006977">
    <property type="entry name" value="Yip1_dom"/>
</dbReference>
<keyword evidence="2 5" id="KW-0812">Transmembrane</keyword>
<comment type="subcellular location">
    <subcellularLocation>
        <location evidence="1">Membrane</location>
        <topology evidence="1">Multi-pass membrane protein</topology>
    </subcellularLocation>
</comment>
<proteinExistence type="predicted"/>
<evidence type="ECO:0000256" key="4">
    <source>
        <dbReference type="ARBA" id="ARBA00023136"/>
    </source>
</evidence>
<dbReference type="EMBL" id="CP000300">
    <property type="protein sequence ID" value="ABE52850.1"/>
    <property type="molecule type" value="Genomic_DNA"/>
</dbReference>
<dbReference type="GO" id="GO:0016020">
    <property type="term" value="C:membrane"/>
    <property type="evidence" value="ECO:0007669"/>
    <property type="project" value="UniProtKB-SubCell"/>
</dbReference>
<dbReference type="KEGG" id="mbu:Mbur_1970"/>
<evidence type="ECO:0000259" key="6">
    <source>
        <dbReference type="Pfam" id="PF04893"/>
    </source>
</evidence>
<keyword evidence="4 5" id="KW-0472">Membrane</keyword>
<feature type="transmembrane region" description="Helical" evidence="5">
    <location>
        <begin position="148"/>
        <end position="167"/>
    </location>
</feature>
<name>Q12UM6_METBU</name>
<evidence type="ECO:0000256" key="3">
    <source>
        <dbReference type="ARBA" id="ARBA00022989"/>
    </source>
</evidence>
<dbReference type="Proteomes" id="UP000001979">
    <property type="component" value="Chromosome"/>
</dbReference>
<gene>
    <name evidence="7" type="ordered locus">Mbur_1970</name>
</gene>
<accession>Q12UM6</accession>
<evidence type="ECO:0000256" key="5">
    <source>
        <dbReference type="SAM" id="Phobius"/>
    </source>
</evidence>
<evidence type="ECO:0000256" key="1">
    <source>
        <dbReference type="ARBA" id="ARBA00004141"/>
    </source>
</evidence>
<dbReference type="HOGENOM" id="CLU_111437_0_0_2"/>
<keyword evidence="8" id="KW-1185">Reference proteome</keyword>
<keyword evidence="3 5" id="KW-1133">Transmembrane helix</keyword>
<evidence type="ECO:0000313" key="8">
    <source>
        <dbReference type="Proteomes" id="UP000001979"/>
    </source>
</evidence>
<feature type="domain" description="Yip1" evidence="6">
    <location>
        <begin position="7"/>
        <end position="202"/>
    </location>
</feature>
<evidence type="ECO:0000313" key="7">
    <source>
        <dbReference type="EMBL" id="ABE52850.1"/>
    </source>
</evidence>